<name>A0A4D9DD24_9STRA</name>
<evidence type="ECO:0000313" key="1">
    <source>
        <dbReference type="EMBL" id="TFJ88327.1"/>
    </source>
</evidence>
<protein>
    <submittedName>
        <fullName evidence="1">Uncharacterized protein</fullName>
    </submittedName>
</protein>
<comment type="caution">
    <text evidence="1">The sequence shown here is derived from an EMBL/GenBank/DDBJ whole genome shotgun (WGS) entry which is preliminary data.</text>
</comment>
<keyword evidence="2" id="KW-1185">Reference proteome</keyword>
<reference evidence="1 2" key="1">
    <citation type="submission" date="2019-01" db="EMBL/GenBank/DDBJ databases">
        <title>Nuclear Genome Assembly of the Microalgal Biofuel strain Nannochloropsis salina CCMP1776.</title>
        <authorList>
            <person name="Hovde B."/>
        </authorList>
    </citation>
    <scope>NUCLEOTIDE SEQUENCE [LARGE SCALE GENOMIC DNA]</scope>
    <source>
        <strain evidence="1 2">CCMP1776</strain>
    </source>
</reference>
<proteinExistence type="predicted"/>
<dbReference type="AlphaFoldDB" id="A0A4D9DD24"/>
<gene>
    <name evidence="1" type="ORF">NSK_000676</name>
</gene>
<evidence type="ECO:0000313" key="2">
    <source>
        <dbReference type="Proteomes" id="UP000355283"/>
    </source>
</evidence>
<accession>A0A4D9DD24</accession>
<dbReference type="OrthoDB" id="10277541at2759"/>
<dbReference type="Proteomes" id="UP000355283">
    <property type="component" value="Unassembled WGS sequence"/>
</dbReference>
<dbReference type="EMBL" id="SDOX01000002">
    <property type="protein sequence ID" value="TFJ88327.1"/>
    <property type="molecule type" value="Genomic_DNA"/>
</dbReference>
<organism evidence="1 2">
    <name type="scientific">Nannochloropsis salina CCMP1776</name>
    <dbReference type="NCBI Taxonomy" id="1027361"/>
    <lineage>
        <taxon>Eukaryota</taxon>
        <taxon>Sar</taxon>
        <taxon>Stramenopiles</taxon>
        <taxon>Ochrophyta</taxon>
        <taxon>Eustigmatophyceae</taxon>
        <taxon>Eustigmatales</taxon>
        <taxon>Monodopsidaceae</taxon>
        <taxon>Microchloropsis</taxon>
        <taxon>Microchloropsis salina</taxon>
    </lineage>
</organism>
<sequence length="176" mass="19694">MQTVGHDAAVETALPLLFGSWTLEEKRVIQPLWGMKPVRHAGALGMADGSSSTFEVLLRPKGRLDQPVDSAVRGLDWTLNFKDMYATGRLEFKIVHPPPDKKLIANDQIPHIHYYSGTFCDGLDRVEGFVERYADIEDEKLGPIRKKVRIGKFCLEKKKEEKGEAKDSMVAASLLA</sequence>